<comment type="caution">
    <text evidence="1">The sequence shown here is derived from an EMBL/GenBank/DDBJ whole genome shotgun (WGS) entry which is preliminary data.</text>
</comment>
<dbReference type="AlphaFoldDB" id="A0A8J7ID77"/>
<reference evidence="1 2" key="1">
    <citation type="journal article" date="2021" name="Int. J. Syst. Evol. Microbiol.">
        <title>Amazonocrinis nigriterrae gen. nov., sp. nov., Atlanticothrix silvestris gen. nov., sp. nov. and Dendronalium phyllosphericum gen. nov., sp. nov., nostocacean cyanobacteria from Brazilian environments.</title>
        <authorList>
            <person name="Alvarenga D.O."/>
            <person name="Andreote A.P.D."/>
            <person name="Branco L.H.Z."/>
            <person name="Delbaje E."/>
            <person name="Cruz R.B."/>
            <person name="Varani A.M."/>
            <person name="Fiore M.F."/>
        </authorList>
    </citation>
    <scope>NUCLEOTIDE SEQUENCE [LARGE SCALE GENOMIC DNA]</scope>
    <source>
        <strain evidence="1 2">CENA369</strain>
    </source>
</reference>
<accession>A0A8J7ID77</accession>
<evidence type="ECO:0000313" key="2">
    <source>
        <dbReference type="Proteomes" id="UP000662314"/>
    </source>
</evidence>
<proteinExistence type="predicted"/>
<protein>
    <submittedName>
        <fullName evidence="1">Uncharacterized protein</fullName>
    </submittedName>
</protein>
<dbReference type="Proteomes" id="UP000662314">
    <property type="component" value="Unassembled WGS sequence"/>
</dbReference>
<dbReference type="EMBL" id="JAECZA010000281">
    <property type="protein sequence ID" value="MBH8577358.1"/>
    <property type="molecule type" value="Genomic_DNA"/>
</dbReference>
<organism evidence="1 2">
    <name type="scientific">Dendronalium phyllosphericum CENA369</name>
    <dbReference type="NCBI Taxonomy" id="1725256"/>
    <lineage>
        <taxon>Bacteria</taxon>
        <taxon>Bacillati</taxon>
        <taxon>Cyanobacteriota</taxon>
        <taxon>Cyanophyceae</taxon>
        <taxon>Nostocales</taxon>
        <taxon>Nostocaceae</taxon>
        <taxon>Dendronalium</taxon>
        <taxon>Dendronalium phyllosphericum</taxon>
    </lineage>
</organism>
<evidence type="ECO:0000313" key="1">
    <source>
        <dbReference type="EMBL" id="MBH8577358.1"/>
    </source>
</evidence>
<sequence>MIVESQLAKAGKPSKGTLEGFPQERFLLARDWLLLIANSLTGSSVTSIYLRKASASMSAVLPVPAIAT</sequence>
<name>A0A8J7ID77_9NOST</name>
<gene>
    <name evidence="1" type="ORF">I8752_31205</name>
</gene>
<dbReference type="RefSeq" id="WP_214436051.1">
    <property type="nucleotide sequence ID" value="NZ_CAWPUQ010000215.1"/>
</dbReference>
<keyword evidence="2" id="KW-1185">Reference proteome</keyword>